<protein>
    <submittedName>
        <fullName evidence="2">5-bromo-4-chloroindolyl phosphate hydrolysis family protein</fullName>
    </submittedName>
</protein>
<comment type="caution">
    <text evidence="2">The sequence shown here is derived from an EMBL/GenBank/DDBJ whole genome shotgun (WGS) entry which is preliminary data.</text>
</comment>
<gene>
    <name evidence="2" type="ORF">ACFODW_15555</name>
</gene>
<name>A0ABV7A9U2_9BACI</name>
<sequence>MKAFFQFILRSTFATSAAVITALISFFGFDAAMLLSGVYGLLGGGTAYVSAKQISDHRELKSQGLSRREYKYIRENLKEAKPKIARLQRSLKSVRSFGQAKENLEILLTVRKIYSNTKKEPKRFYQAESFFYKHLDSLVALTEKYAYLSSQPAKTKEMVQSLKETRRTVREMGETVKKDLYVMLNEDMDTLNFELDVAKQSYRHVKQTDRRVLK</sequence>
<keyword evidence="1" id="KW-0812">Transmembrane</keyword>
<keyword evidence="1" id="KW-1133">Transmembrane helix</keyword>
<organism evidence="2 3">
    <name type="scientific">Virgibacillus sediminis</name>
    <dbReference type="NCBI Taxonomy" id="202260"/>
    <lineage>
        <taxon>Bacteria</taxon>
        <taxon>Bacillati</taxon>
        <taxon>Bacillota</taxon>
        <taxon>Bacilli</taxon>
        <taxon>Bacillales</taxon>
        <taxon>Bacillaceae</taxon>
        <taxon>Virgibacillus</taxon>
    </lineage>
</organism>
<dbReference type="EMBL" id="JBHRRZ010000038">
    <property type="protein sequence ID" value="MFC2949738.1"/>
    <property type="molecule type" value="Genomic_DNA"/>
</dbReference>
<proteinExistence type="predicted"/>
<evidence type="ECO:0000313" key="2">
    <source>
        <dbReference type="EMBL" id="MFC2949738.1"/>
    </source>
</evidence>
<dbReference type="Pfam" id="PF10112">
    <property type="entry name" value="Halogen_Hydrol"/>
    <property type="match status" value="1"/>
</dbReference>
<reference evidence="3" key="1">
    <citation type="journal article" date="2019" name="Int. J. Syst. Evol. Microbiol.">
        <title>The Global Catalogue of Microorganisms (GCM) 10K type strain sequencing project: providing services to taxonomists for standard genome sequencing and annotation.</title>
        <authorList>
            <consortium name="The Broad Institute Genomics Platform"/>
            <consortium name="The Broad Institute Genome Sequencing Center for Infectious Disease"/>
            <person name="Wu L."/>
            <person name="Ma J."/>
        </authorList>
    </citation>
    <scope>NUCLEOTIDE SEQUENCE [LARGE SCALE GENOMIC DNA]</scope>
    <source>
        <strain evidence="3">KCTC 13193</strain>
    </source>
</reference>
<dbReference type="RefSeq" id="WP_390307709.1">
    <property type="nucleotide sequence ID" value="NZ_JBHRRZ010000038.1"/>
</dbReference>
<keyword evidence="3" id="KW-1185">Reference proteome</keyword>
<dbReference type="Proteomes" id="UP001595387">
    <property type="component" value="Unassembled WGS sequence"/>
</dbReference>
<dbReference type="InterPro" id="IPR018770">
    <property type="entry name" value="ChloroindolylP_hydrolase"/>
</dbReference>
<evidence type="ECO:0000313" key="3">
    <source>
        <dbReference type="Proteomes" id="UP001595387"/>
    </source>
</evidence>
<feature type="transmembrane region" description="Helical" evidence="1">
    <location>
        <begin position="7"/>
        <end position="27"/>
    </location>
</feature>
<accession>A0ABV7A9U2</accession>
<evidence type="ECO:0000256" key="1">
    <source>
        <dbReference type="SAM" id="Phobius"/>
    </source>
</evidence>
<keyword evidence="1" id="KW-0472">Membrane</keyword>